<evidence type="ECO:0000313" key="2">
    <source>
        <dbReference type="EMBL" id="ELZ29301.1"/>
    </source>
</evidence>
<dbReference type="STRING" id="797114.C475_03754"/>
<comment type="caution">
    <text evidence="2">The sequence shown here is derived from an EMBL/GenBank/DDBJ whole genome shotgun (WGS) entry which is preliminary data.</text>
</comment>
<accession>M0D1A9</accession>
<dbReference type="OrthoDB" id="242834at2157"/>
<reference evidence="2 3" key="1">
    <citation type="journal article" date="2014" name="PLoS Genet.">
        <title>Phylogenetically driven sequencing of extremely halophilic archaea reveals strategies for static and dynamic osmo-response.</title>
        <authorList>
            <person name="Becker E.A."/>
            <person name="Seitzer P.M."/>
            <person name="Tritt A."/>
            <person name="Larsen D."/>
            <person name="Krusor M."/>
            <person name="Yao A.I."/>
            <person name="Wu D."/>
            <person name="Madern D."/>
            <person name="Eisen J.A."/>
            <person name="Darling A.E."/>
            <person name="Facciotti M.T."/>
        </authorList>
    </citation>
    <scope>NUCLEOTIDE SEQUENCE [LARGE SCALE GENOMIC DNA]</scope>
    <source>
        <strain evidence="2 3">2-9-1</strain>
    </source>
</reference>
<proteinExistence type="predicted"/>
<name>M0D1A9_9EURY</name>
<keyword evidence="1" id="KW-0472">Membrane</keyword>
<evidence type="ECO:0000313" key="3">
    <source>
        <dbReference type="Proteomes" id="UP000011626"/>
    </source>
</evidence>
<organism evidence="2 3">
    <name type="scientific">Halosimplex carlsbadense 2-9-1</name>
    <dbReference type="NCBI Taxonomy" id="797114"/>
    <lineage>
        <taxon>Archaea</taxon>
        <taxon>Methanobacteriati</taxon>
        <taxon>Methanobacteriota</taxon>
        <taxon>Stenosarchaea group</taxon>
        <taxon>Halobacteria</taxon>
        <taxon>Halobacteriales</taxon>
        <taxon>Haloarculaceae</taxon>
        <taxon>Halosimplex</taxon>
    </lineage>
</organism>
<keyword evidence="1" id="KW-0812">Transmembrane</keyword>
<feature type="transmembrane region" description="Helical" evidence="1">
    <location>
        <begin position="73"/>
        <end position="91"/>
    </location>
</feature>
<protein>
    <submittedName>
        <fullName evidence="2">Uncharacterized protein</fullName>
    </submittedName>
</protein>
<sequence length="119" mass="12554">MVTGESDTESGPVDVLRYETDDAPVYRAAPAGEGEAIVAAHERERRKRRVGRLLAAGLVALGIAAYGVLSDSLALAAAGVALVAVAFAVGGDDAEEAVPELVERNQFRRDAERAYDLEE</sequence>
<gene>
    <name evidence="2" type="ORF">C475_03754</name>
</gene>
<dbReference type="AlphaFoldDB" id="M0D1A9"/>
<dbReference type="Proteomes" id="UP000011626">
    <property type="component" value="Unassembled WGS sequence"/>
</dbReference>
<keyword evidence="3" id="KW-1185">Reference proteome</keyword>
<keyword evidence="1" id="KW-1133">Transmembrane helix</keyword>
<dbReference type="eggNOG" id="arCOG02160">
    <property type="taxonomic scope" value="Archaea"/>
</dbReference>
<dbReference type="RefSeq" id="WP_006882423.1">
    <property type="nucleotide sequence ID" value="NZ_AOIU01000008.1"/>
</dbReference>
<evidence type="ECO:0000256" key="1">
    <source>
        <dbReference type="SAM" id="Phobius"/>
    </source>
</evidence>
<feature type="transmembrane region" description="Helical" evidence="1">
    <location>
        <begin position="50"/>
        <end position="67"/>
    </location>
</feature>
<dbReference type="EMBL" id="AOIU01000008">
    <property type="protein sequence ID" value="ELZ29301.1"/>
    <property type="molecule type" value="Genomic_DNA"/>
</dbReference>